<reference evidence="1 2" key="1">
    <citation type="journal article" date="2024" name="G3 (Bethesda)">
        <title>Genome assembly of Hibiscus sabdariffa L. provides insights into metabolisms of medicinal natural products.</title>
        <authorList>
            <person name="Kim T."/>
        </authorList>
    </citation>
    <scope>NUCLEOTIDE SEQUENCE [LARGE SCALE GENOMIC DNA]</scope>
    <source>
        <strain evidence="1">TK-2024</strain>
        <tissue evidence="1">Old leaves</tissue>
    </source>
</reference>
<evidence type="ECO:0000313" key="1">
    <source>
        <dbReference type="EMBL" id="KAK9005360.1"/>
    </source>
</evidence>
<dbReference type="EMBL" id="JBBPBN010000030">
    <property type="protein sequence ID" value="KAK9005360.1"/>
    <property type="molecule type" value="Genomic_DNA"/>
</dbReference>
<organism evidence="1 2">
    <name type="scientific">Hibiscus sabdariffa</name>
    <name type="common">roselle</name>
    <dbReference type="NCBI Taxonomy" id="183260"/>
    <lineage>
        <taxon>Eukaryota</taxon>
        <taxon>Viridiplantae</taxon>
        <taxon>Streptophyta</taxon>
        <taxon>Embryophyta</taxon>
        <taxon>Tracheophyta</taxon>
        <taxon>Spermatophyta</taxon>
        <taxon>Magnoliopsida</taxon>
        <taxon>eudicotyledons</taxon>
        <taxon>Gunneridae</taxon>
        <taxon>Pentapetalae</taxon>
        <taxon>rosids</taxon>
        <taxon>malvids</taxon>
        <taxon>Malvales</taxon>
        <taxon>Malvaceae</taxon>
        <taxon>Malvoideae</taxon>
        <taxon>Hibiscus</taxon>
    </lineage>
</organism>
<gene>
    <name evidence="1" type="ORF">V6N11_042796</name>
</gene>
<proteinExistence type="predicted"/>
<sequence>MIYFAFYRSYVVMLTREVNVVRIAPDGGEAIWRKPRGVSSRVVVVMSLTMYLIKKIIIELVGKPAVMGLMDAGKGFLATTRGKRWCEKEDTC</sequence>
<name>A0ABR2QXQ7_9ROSI</name>
<keyword evidence="2" id="KW-1185">Reference proteome</keyword>
<accession>A0ABR2QXQ7</accession>
<protein>
    <submittedName>
        <fullName evidence="1">Uncharacterized protein</fullName>
    </submittedName>
</protein>
<dbReference type="Proteomes" id="UP001396334">
    <property type="component" value="Unassembled WGS sequence"/>
</dbReference>
<comment type="caution">
    <text evidence="1">The sequence shown here is derived from an EMBL/GenBank/DDBJ whole genome shotgun (WGS) entry which is preliminary data.</text>
</comment>
<evidence type="ECO:0000313" key="2">
    <source>
        <dbReference type="Proteomes" id="UP001396334"/>
    </source>
</evidence>